<gene>
    <name evidence="11" type="ORF">AMAG_01599</name>
</gene>
<feature type="domain" description="Aconitase A/isopropylmalate dehydratase small subunit swivel" evidence="10">
    <location>
        <begin position="615"/>
        <end position="742"/>
    </location>
</feature>
<keyword evidence="3 8" id="KW-0809">Transit peptide</keyword>
<keyword evidence="7 8" id="KW-0456">Lyase</keyword>
<dbReference type="GO" id="GO:0005739">
    <property type="term" value="C:mitochondrion"/>
    <property type="evidence" value="ECO:0007669"/>
    <property type="project" value="UniProtKB-SubCell"/>
</dbReference>
<name>A0A0L0RZ73_ALLM3</name>
<dbReference type="AlphaFoldDB" id="A0A0L0RZ73"/>
<dbReference type="FunFam" id="3.40.1060.10:FF:000001">
    <property type="entry name" value="Aconitate hydratase, mitochondrial"/>
    <property type="match status" value="1"/>
</dbReference>
<dbReference type="Gene3D" id="3.20.19.10">
    <property type="entry name" value="Aconitase, domain 4"/>
    <property type="match status" value="1"/>
</dbReference>
<evidence type="ECO:0000256" key="5">
    <source>
        <dbReference type="ARBA" id="ARBA00023014"/>
    </source>
</evidence>
<dbReference type="NCBIfam" id="TIGR01340">
    <property type="entry name" value="aconitase_mito"/>
    <property type="match status" value="1"/>
</dbReference>
<dbReference type="PRINTS" id="PR00415">
    <property type="entry name" value="ACONITASE"/>
</dbReference>
<dbReference type="PANTHER" id="PTHR43160:SF2">
    <property type="entry name" value="HOMOCITRATE DEHYDRATASE, MITOCHONDRIAL"/>
    <property type="match status" value="1"/>
</dbReference>
<dbReference type="GO" id="GO:0046872">
    <property type="term" value="F:metal ion binding"/>
    <property type="evidence" value="ECO:0007669"/>
    <property type="project" value="UniProtKB-UniRule"/>
</dbReference>
<evidence type="ECO:0000313" key="11">
    <source>
        <dbReference type="EMBL" id="KNE55722.1"/>
    </source>
</evidence>
<keyword evidence="4 8" id="KW-0408">Iron</keyword>
<evidence type="ECO:0000259" key="10">
    <source>
        <dbReference type="Pfam" id="PF00694"/>
    </source>
</evidence>
<keyword evidence="12" id="KW-1185">Reference proteome</keyword>
<protein>
    <recommendedName>
        <fullName evidence="8">Aconitate hydratase, mitochondrial</fullName>
        <shortName evidence="8">Aconitase</shortName>
        <ecNumber evidence="8">4.2.1.-</ecNumber>
    </recommendedName>
</protein>
<dbReference type="EC" id="4.2.1.-" evidence="8"/>
<keyword evidence="5 8" id="KW-0411">Iron-sulfur</keyword>
<dbReference type="GO" id="GO:0003994">
    <property type="term" value="F:aconitate hydratase activity"/>
    <property type="evidence" value="ECO:0007669"/>
    <property type="project" value="InterPro"/>
</dbReference>
<dbReference type="InterPro" id="IPR001030">
    <property type="entry name" value="Acoase/IPM_deHydtase_lsu_aba"/>
</dbReference>
<comment type="subcellular location">
    <subcellularLocation>
        <location evidence="1 8">Mitochondrion</location>
    </subcellularLocation>
</comment>
<feature type="domain" description="Aconitase/3-isopropylmalate dehydratase large subunit alpha/beta/alpha" evidence="9">
    <location>
        <begin position="91"/>
        <end position="530"/>
    </location>
</feature>
<dbReference type="InterPro" id="IPR015931">
    <property type="entry name" value="Acnase/IPM_dHydase_lsu_aba_1/3"/>
</dbReference>
<comment type="similarity">
    <text evidence="8">Belongs to the aconitase/IPM isomerase family.</text>
</comment>
<dbReference type="VEuPathDB" id="FungiDB:AMAG_01599"/>
<dbReference type="Pfam" id="PF00694">
    <property type="entry name" value="Aconitase_C"/>
    <property type="match status" value="1"/>
</dbReference>
<dbReference type="InterPro" id="IPR006248">
    <property type="entry name" value="Aconitase_mito-like"/>
</dbReference>
<evidence type="ECO:0000256" key="7">
    <source>
        <dbReference type="ARBA" id="ARBA00023239"/>
    </source>
</evidence>
<dbReference type="PROSITE" id="PS01244">
    <property type="entry name" value="ACONITASE_2"/>
    <property type="match status" value="1"/>
</dbReference>
<reference evidence="12" key="2">
    <citation type="submission" date="2009-11" db="EMBL/GenBank/DDBJ databases">
        <title>The Genome Sequence of Allomyces macrogynus strain ATCC 38327.</title>
        <authorList>
            <consortium name="The Broad Institute Genome Sequencing Platform"/>
            <person name="Russ C."/>
            <person name="Cuomo C."/>
            <person name="Shea T."/>
            <person name="Young S.K."/>
            <person name="Zeng Q."/>
            <person name="Koehrsen M."/>
            <person name="Haas B."/>
            <person name="Borodovsky M."/>
            <person name="Guigo R."/>
            <person name="Alvarado L."/>
            <person name="Berlin A."/>
            <person name="Borenstein D."/>
            <person name="Chen Z."/>
            <person name="Engels R."/>
            <person name="Freedman E."/>
            <person name="Gellesch M."/>
            <person name="Goldberg J."/>
            <person name="Griggs A."/>
            <person name="Gujja S."/>
            <person name="Heiman D."/>
            <person name="Hepburn T."/>
            <person name="Howarth C."/>
            <person name="Jen D."/>
            <person name="Larson L."/>
            <person name="Lewis B."/>
            <person name="Mehta T."/>
            <person name="Park D."/>
            <person name="Pearson M."/>
            <person name="Roberts A."/>
            <person name="Saif S."/>
            <person name="Shenoy N."/>
            <person name="Sisk P."/>
            <person name="Stolte C."/>
            <person name="Sykes S."/>
            <person name="Walk T."/>
            <person name="White J."/>
            <person name="Yandava C."/>
            <person name="Burger G."/>
            <person name="Gray M.W."/>
            <person name="Holland P.W.H."/>
            <person name="King N."/>
            <person name="Lang F.B.F."/>
            <person name="Roger A.J."/>
            <person name="Ruiz-Trillo I."/>
            <person name="Lander E."/>
            <person name="Nusbaum C."/>
        </authorList>
    </citation>
    <scope>NUCLEOTIDE SEQUENCE [LARGE SCALE GENOMIC DNA]</scope>
    <source>
        <strain evidence="12">ATCC 38327</strain>
    </source>
</reference>
<sequence>MLSRAANSRATTRSLRSPMTNVLSASSVRRFLGSTAPASSFQHIYPDYNALQERLDRAKHALDRPRPLTLAEKFLFAHLADPTTAASHVRGKTSLLLRPDRVAMQDASAQTAILQFMQANLPSPNVPVSVHCDHLVVADTAAAAAAKGNASSAHNVSAANLAASWSESAEIYDFLRSASRRFGFDFWAPGNGIIHQLVLENYATPGMLLLGTDSHTPNAGGLGAMAIGVGGADAVDAMCGIPWELAMPRVTGIMLTGKLRPWTSPKDIVLSIVGQLTVRGGTGHVLEYFGEGLESLSCTGLATIANMGAEMGATTSLFPYTGSMRSYLQQTGRSDIVPTLDQLQQPYLAADERVYRDPAAHYDRVIEIDLSTLEPHLNGPFSPDRAIPISQLKARAEAEGWPTAVSAGLIGSCTNSSYEDMGKAAHVLTSAQQAGLKLQTGEFLVTPGSDMIRATIERDGLTDTFAAAGATVLANACGPCIGQWKRHHPKDPNVILTSFNRNFVGRNDGNAKTLNFLASPEMVTALSIAGTIAFNPLTDTLPVTDANGTTRRVPLTPPPADLPHLPAQGFAAPTEQVEQNAPHADETIAINPTSQRLEPLPTWPAWDGAELQCVVLTRVRGKCTTDHISAAGPWLKYKGHLTNISRNTLMTAVDDETGEVGTTRNVLSHLRDTIPNTAFAYHARGIEWCVVGDHNYGEGSAREHAALQVRFLGGRLVVARSFARIHETNLKKQGVVPLTLANPERDYAAFVPGASVRTRGLVQLLAEDTQDPAAVQIDLEVLSPNGSVTVVPTVHSLTKNQLAWIRAGGALNAIAAASS</sequence>
<dbReference type="OrthoDB" id="2224430at2759"/>
<dbReference type="SUPFAM" id="SSF52016">
    <property type="entry name" value="LeuD/IlvD-like"/>
    <property type="match status" value="1"/>
</dbReference>
<dbReference type="EMBL" id="GG745329">
    <property type="protein sequence ID" value="KNE55722.1"/>
    <property type="molecule type" value="Genomic_DNA"/>
</dbReference>
<dbReference type="InterPro" id="IPR018136">
    <property type="entry name" value="Aconitase_4Fe-4S_BS"/>
</dbReference>
<evidence type="ECO:0000256" key="3">
    <source>
        <dbReference type="ARBA" id="ARBA00022946"/>
    </source>
</evidence>
<organism evidence="11 12">
    <name type="scientific">Allomyces macrogynus (strain ATCC 38327)</name>
    <name type="common">Allomyces javanicus var. macrogynus</name>
    <dbReference type="NCBI Taxonomy" id="578462"/>
    <lineage>
        <taxon>Eukaryota</taxon>
        <taxon>Fungi</taxon>
        <taxon>Fungi incertae sedis</taxon>
        <taxon>Blastocladiomycota</taxon>
        <taxon>Blastocladiomycetes</taxon>
        <taxon>Blastocladiales</taxon>
        <taxon>Blastocladiaceae</taxon>
        <taxon>Allomyces</taxon>
    </lineage>
</organism>
<dbReference type="InterPro" id="IPR015932">
    <property type="entry name" value="Aconitase_dom2"/>
</dbReference>
<proteinExistence type="inferred from homology"/>
<dbReference type="SUPFAM" id="SSF53732">
    <property type="entry name" value="Aconitase iron-sulfur domain"/>
    <property type="match status" value="1"/>
</dbReference>
<comment type="cofactor">
    <cofactor evidence="8">
        <name>[4Fe-4S] cluster</name>
        <dbReference type="ChEBI" id="CHEBI:49883"/>
    </cofactor>
    <text evidence="8">Binds 1 [4Fe-4S] cluster per subunit.</text>
</comment>
<evidence type="ECO:0000256" key="2">
    <source>
        <dbReference type="ARBA" id="ARBA00022723"/>
    </source>
</evidence>
<evidence type="ECO:0000256" key="4">
    <source>
        <dbReference type="ARBA" id="ARBA00023004"/>
    </source>
</evidence>
<evidence type="ECO:0000259" key="9">
    <source>
        <dbReference type="Pfam" id="PF00330"/>
    </source>
</evidence>
<keyword evidence="6 8" id="KW-0496">Mitochondrion</keyword>
<dbReference type="NCBIfam" id="NF005558">
    <property type="entry name" value="PRK07229.1"/>
    <property type="match status" value="1"/>
</dbReference>
<dbReference type="PROSITE" id="PS00450">
    <property type="entry name" value="ACONITASE_1"/>
    <property type="match status" value="1"/>
</dbReference>
<dbReference type="PANTHER" id="PTHR43160">
    <property type="entry name" value="ACONITATE HYDRATASE B"/>
    <property type="match status" value="1"/>
</dbReference>
<evidence type="ECO:0000313" key="12">
    <source>
        <dbReference type="Proteomes" id="UP000054350"/>
    </source>
</evidence>
<dbReference type="GO" id="GO:0006099">
    <property type="term" value="P:tricarboxylic acid cycle"/>
    <property type="evidence" value="ECO:0007669"/>
    <property type="project" value="InterPro"/>
</dbReference>
<dbReference type="Gene3D" id="3.30.499.10">
    <property type="entry name" value="Aconitase, domain 3"/>
    <property type="match status" value="2"/>
</dbReference>
<accession>A0A0L0RZ73</accession>
<dbReference type="GO" id="GO:0005829">
    <property type="term" value="C:cytosol"/>
    <property type="evidence" value="ECO:0007669"/>
    <property type="project" value="TreeGrafter"/>
</dbReference>
<evidence type="ECO:0000256" key="1">
    <source>
        <dbReference type="ARBA" id="ARBA00004173"/>
    </source>
</evidence>
<evidence type="ECO:0000256" key="8">
    <source>
        <dbReference type="RuleBase" id="RU362107"/>
    </source>
</evidence>
<dbReference type="InterPro" id="IPR015928">
    <property type="entry name" value="Aconitase/3IPM_dehydase_swvl"/>
</dbReference>
<dbReference type="InterPro" id="IPR036008">
    <property type="entry name" value="Aconitase_4Fe-4S_dom"/>
</dbReference>
<dbReference type="OMA" id="KWPETFG"/>
<dbReference type="Gene3D" id="3.40.1060.10">
    <property type="entry name" value="Aconitase, Domain 2"/>
    <property type="match status" value="1"/>
</dbReference>
<reference evidence="11 12" key="1">
    <citation type="submission" date="2009-11" db="EMBL/GenBank/DDBJ databases">
        <title>Annotation of Allomyces macrogynus ATCC 38327.</title>
        <authorList>
            <consortium name="The Broad Institute Genome Sequencing Platform"/>
            <person name="Russ C."/>
            <person name="Cuomo C."/>
            <person name="Burger G."/>
            <person name="Gray M.W."/>
            <person name="Holland P.W.H."/>
            <person name="King N."/>
            <person name="Lang F.B.F."/>
            <person name="Roger A.J."/>
            <person name="Ruiz-Trillo I."/>
            <person name="Young S.K."/>
            <person name="Zeng Q."/>
            <person name="Gargeya S."/>
            <person name="Fitzgerald M."/>
            <person name="Haas B."/>
            <person name="Abouelleil A."/>
            <person name="Alvarado L."/>
            <person name="Arachchi H.M."/>
            <person name="Berlin A."/>
            <person name="Chapman S.B."/>
            <person name="Gearin G."/>
            <person name="Goldberg J."/>
            <person name="Griggs A."/>
            <person name="Gujja S."/>
            <person name="Hansen M."/>
            <person name="Heiman D."/>
            <person name="Howarth C."/>
            <person name="Larimer J."/>
            <person name="Lui A."/>
            <person name="MacDonald P.J.P."/>
            <person name="McCowen C."/>
            <person name="Montmayeur A."/>
            <person name="Murphy C."/>
            <person name="Neiman D."/>
            <person name="Pearson M."/>
            <person name="Priest M."/>
            <person name="Roberts A."/>
            <person name="Saif S."/>
            <person name="Shea T."/>
            <person name="Sisk P."/>
            <person name="Stolte C."/>
            <person name="Sykes S."/>
            <person name="Wortman J."/>
            <person name="Nusbaum C."/>
            <person name="Birren B."/>
        </authorList>
    </citation>
    <scope>NUCLEOTIDE SEQUENCE [LARGE SCALE GENOMIC DNA]</scope>
    <source>
        <strain evidence="11 12">ATCC 38327</strain>
    </source>
</reference>
<keyword evidence="2 8" id="KW-0479">Metal-binding</keyword>
<dbReference type="GO" id="GO:0051539">
    <property type="term" value="F:4 iron, 4 sulfur cluster binding"/>
    <property type="evidence" value="ECO:0007669"/>
    <property type="project" value="UniProtKB-UniRule"/>
</dbReference>
<dbReference type="Pfam" id="PF00330">
    <property type="entry name" value="Aconitase"/>
    <property type="match status" value="1"/>
</dbReference>
<dbReference type="eggNOG" id="KOG0453">
    <property type="taxonomic scope" value="Eukaryota"/>
</dbReference>
<dbReference type="STRING" id="578462.A0A0L0RZ73"/>
<dbReference type="InterPro" id="IPR000573">
    <property type="entry name" value="AconitaseA/IPMdHydase_ssu_swvl"/>
</dbReference>
<dbReference type="Proteomes" id="UP000054350">
    <property type="component" value="Unassembled WGS sequence"/>
</dbReference>
<evidence type="ECO:0000256" key="6">
    <source>
        <dbReference type="ARBA" id="ARBA00023128"/>
    </source>
</evidence>
<dbReference type="InterPro" id="IPR050926">
    <property type="entry name" value="Aconitase/IPM_isomerase"/>
</dbReference>